<comment type="subcellular location">
    <subcellularLocation>
        <location evidence="1">Cytoplasm</location>
    </subcellularLocation>
</comment>
<gene>
    <name evidence="7" type="ORF">HKI87_02g11590</name>
</gene>
<dbReference type="InterPro" id="IPR019337">
    <property type="entry name" value="Telomere_length_regulation_dom"/>
</dbReference>
<organism evidence="7 8">
    <name type="scientific">Chloropicon roscoffensis</name>
    <dbReference type="NCBI Taxonomy" id="1461544"/>
    <lineage>
        <taxon>Eukaryota</taxon>
        <taxon>Viridiplantae</taxon>
        <taxon>Chlorophyta</taxon>
        <taxon>Chloropicophyceae</taxon>
        <taxon>Chloropicales</taxon>
        <taxon>Chloropicaceae</taxon>
        <taxon>Chloropicon</taxon>
    </lineage>
</organism>
<evidence type="ECO:0000256" key="3">
    <source>
        <dbReference type="ARBA" id="ARBA00022490"/>
    </source>
</evidence>
<protein>
    <submittedName>
        <fullName evidence="7">Telomere length regulation protein</fullName>
    </submittedName>
</protein>
<dbReference type="InterPro" id="IPR016024">
    <property type="entry name" value="ARM-type_fold"/>
</dbReference>
<accession>A0AAX4P0B0</accession>
<comment type="similarity">
    <text evidence="2">Belongs to the TEL2 family.</text>
</comment>
<reference evidence="7 8" key="1">
    <citation type="submission" date="2024-03" db="EMBL/GenBank/DDBJ databases">
        <title>Complete genome sequence of the green alga Chloropicon roscoffensis RCC1871.</title>
        <authorList>
            <person name="Lemieux C."/>
            <person name="Pombert J.-F."/>
            <person name="Otis C."/>
            <person name="Turmel M."/>
        </authorList>
    </citation>
    <scope>NUCLEOTIDE SEQUENCE [LARGE SCALE GENOMIC DNA]</scope>
    <source>
        <strain evidence="7 8">RCC1871</strain>
    </source>
</reference>
<keyword evidence="8" id="KW-1185">Reference proteome</keyword>
<dbReference type="Gene3D" id="1.25.40.720">
    <property type="entry name" value="Telomere length regulation protein 2, C-terminal domain"/>
    <property type="match status" value="1"/>
</dbReference>
<feature type="region of interest" description="Disordered" evidence="4">
    <location>
        <begin position="531"/>
        <end position="565"/>
    </location>
</feature>
<name>A0AAX4P0B0_9CHLO</name>
<dbReference type="PANTHER" id="PTHR15830">
    <property type="entry name" value="TELOMERE LENGTH REGULATION PROTEIN TEL2 FAMILY MEMBER"/>
    <property type="match status" value="1"/>
</dbReference>
<dbReference type="PANTHER" id="PTHR15830:SF10">
    <property type="entry name" value="TELOMERE LENGTH REGULATION PROTEIN TEL2 HOMOLOG"/>
    <property type="match status" value="1"/>
</dbReference>
<dbReference type="Pfam" id="PF25320">
    <property type="entry name" value="TELO2_ARM"/>
    <property type="match status" value="1"/>
</dbReference>
<evidence type="ECO:0000259" key="5">
    <source>
        <dbReference type="Pfam" id="PF10193"/>
    </source>
</evidence>
<feature type="region of interest" description="Disordered" evidence="4">
    <location>
        <begin position="627"/>
        <end position="647"/>
    </location>
</feature>
<dbReference type="InterPro" id="IPR057348">
    <property type="entry name" value="TELO2_ARM"/>
</dbReference>
<evidence type="ECO:0000259" key="6">
    <source>
        <dbReference type="Pfam" id="PF25320"/>
    </source>
</evidence>
<dbReference type="GO" id="GO:0051879">
    <property type="term" value="F:Hsp90 protein binding"/>
    <property type="evidence" value="ECO:0007669"/>
    <property type="project" value="TreeGrafter"/>
</dbReference>
<evidence type="ECO:0000313" key="8">
    <source>
        <dbReference type="Proteomes" id="UP001472866"/>
    </source>
</evidence>
<feature type="compositionally biased region" description="Gly residues" evidence="4">
    <location>
        <begin position="701"/>
        <end position="715"/>
    </location>
</feature>
<dbReference type="GO" id="GO:0051083">
    <property type="term" value="P:'de novo' cotranslational protein folding"/>
    <property type="evidence" value="ECO:0007669"/>
    <property type="project" value="TreeGrafter"/>
</dbReference>
<feature type="domain" description="Telomere length regulation protein conserved" evidence="5">
    <location>
        <begin position="653"/>
        <end position="697"/>
    </location>
</feature>
<keyword evidence="3" id="KW-0963">Cytoplasm</keyword>
<feature type="domain" description="TELO2 ARM repeat" evidence="6">
    <location>
        <begin position="281"/>
        <end position="453"/>
    </location>
</feature>
<evidence type="ECO:0000256" key="2">
    <source>
        <dbReference type="ARBA" id="ARBA00006133"/>
    </source>
</evidence>
<dbReference type="GO" id="GO:0005829">
    <property type="term" value="C:cytosol"/>
    <property type="evidence" value="ECO:0007669"/>
    <property type="project" value="TreeGrafter"/>
</dbReference>
<dbReference type="InterPro" id="IPR038528">
    <property type="entry name" value="TEL2_C_sf"/>
</dbReference>
<evidence type="ECO:0000313" key="7">
    <source>
        <dbReference type="EMBL" id="WZN59633.1"/>
    </source>
</evidence>
<dbReference type="Proteomes" id="UP001472866">
    <property type="component" value="Chromosome 02"/>
</dbReference>
<dbReference type="GO" id="GO:0042162">
    <property type="term" value="F:telomeric DNA binding"/>
    <property type="evidence" value="ECO:0007669"/>
    <property type="project" value="TreeGrafter"/>
</dbReference>
<dbReference type="AlphaFoldDB" id="A0AAX4P0B0"/>
<sequence>MEAVPEALVEHKVARLVHHLGSYIGKSEDVRTVTKLLWIAQQLREGRLGRQDLEVEGCEEVNAGLRSFAELGGGDWRGAFLGGTRGLYLCLGEVLLNHVGPNWLALLPAEDREDLYYGYFDAAPKVQLLRFLVGQTRREGPHHGDALDREAAAIAKASAVAVLDRVFVAGAGASTLVSELLSAGSTERDAKEAAALVSTLPDLAQLRRDHAARELVSKALGKVCEVSASAAESRDGRPFAFLAGIVKGMCRRGFALAVVLAARDLHRASRGGAGAYALRAAWDGAMARIRDLYALEHLIHAAIALEAPEAADLASVLFQGGVRSSADVRTALLDRVLVKRTLPRRAVRAAFNLLGRGEGEATVEEAAYRAAQSWSREESPALLTLGHQASLGCAIIEGLARTTRERLESEHPTVPLLLAGVSSRLSSANPSVRTHGMAIASALSSVLDPAKPIDFGRPGPELMGALLGDLARATCAKDEDEDEGEREGQEGGELGCYAGAGAAAASGSHLRDIGAAVCYGTPRDSADCEVASISGTSSAESDSDDESLESLEPYDLSDGDEEEVSRLPATLGGLVKALRRPQDHEVFERVLRHCEGLISRADAGLGAHVTDLARALLYADAPEEFMRGGGGGGEDGGGGGGAGGAGPSPMDCKRAGIVALLVKSPSTCARVLCDDFYSVHLGTGQRLLILDAMQEGAARLSGGGEAREVGGGGELGSRPPSSDLESQKTRVFAPVSLSRSANPRQPSASPNGFAPVAHAFMLPLLSRFDHKGEGLDMVGRDFALLGRLLRASAAFVDLARPSHQAVELAFVLHEFVVCTRVLGHRDAHVRKSAVQAVRSVLGAVPIFLIGPCEEGSRGGLSYEGCHDALYELARADEDEECRVLAAWALSELEKSYNKVLPKIEVLS</sequence>
<feature type="compositionally biased region" description="Gly residues" evidence="4">
    <location>
        <begin position="627"/>
        <end position="646"/>
    </location>
</feature>
<dbReference type="Pfam" id="PF10193">
    <property type="entry name" value="Telomere_reg-2"/>
    <property type="match status" value="1"/>
</dbReference>
<evidence type="ECO:0000256" key="1">
    <source>
        <dbReference type="ARBA" id="ARBA00004496"/>
    </source>
</evidence>
<evidence type="ECO:0000256" key="4">
    <source>
        <dbReference type="SAM" id="MobiDB-lite"/>
    </source>
</evidence>
<dbReference type="InterPro" id="IPR051970">
    <property type="entry name" value="TEL2_Regulation"/>
</dbReference>
<feature type="region of interest" description="Disordered" evidence="4">
    <location>
        <begin position="701"/>
        <end position="727"/>
    </location>
</feature>
<dbReference type="SUPFAM" id="SSF48371">
    <property type="entry name" value="ARM repeat"/>
    <property type="match status" value="1"/>
</dbReference>
<dbReference type="EMBL" id="CP151502">
    <property type="protein sequence ID" value="WZN59633.1"/>
    <property type="molecule type" value="Genomic_DNA"/>
</dbReference>
<proteinExistence type="inferred from homology"/>